<dbReference type="AlphaFoldDB" id="A0A934KBG5"/>
<dbReference type="Gene3D" id="3.20.20.410">
    <property type="entry name" value="Protein of unknown function UPF0759"/>
    <property type="match status" value="1"/>
</dbReference>
<accession>A0A934KBG5</accession>
<dbReference type="RefSeq" id="WP_338204611.1">
    <property type="nucleotide sequence ID" value="NZ_JAEKNR010000217.1"/>
</dbReference>
<protein>
    <submittedName>
        <fullName evidence="1">DUF72 domain-containing protein</fullName>
    </submittedName>
</protein>
<dbReference type="EMBL" id="JAEKNR010000217">
    <property type="protein sequence ID" value="MBJ7600677.1"/>
    <property type="molecule type" value="Genomic_DNA"/>
</dbReference>
<evidence type="ECO:0000313" key="1">
    <source>
        <dbReference type="EMBL" id="MBJ7600677.1"/>
    </source>
</evidence>
<dbReference type="SUPFAM" id="SSF117396">
    <property type="entry name" value="TM1631-like"/>
    <property type="match status" value="1"/>
</dbReference>
<evidence type="ECO:0000313" key="2">
    <source>
        <dbReference type="Proteomes" id="UP000612893"/>
    </source>
</evidence>
<proteinExistence type="predicted"/>
<reference evidence="1" key="1">
    <citation type="submission" date="2020-10" db="EMBL/GenBank/DDBJ databases">
        <title>Ca. Dormibacterota MAGs.</title>
        <authorList>
            <person name="Montgomery K."/>
        </authorList>
    </citation>
    <scope>NUCLEOTIDE SEQUENCE [LARGE SCALE GENOMIC DNA]</scope>
    <source>
        <strain evidence="1">SC8812_S17_10</strain>
    </source>
</reference>
<gene>
    <name evidence="1" type="ORF">JF922_21735</name>
</gene>
<organism evidence="1 2">
    <name type="scientific">Candidatus Nephthysia bennettiae</name>
    <dbReference type="NCBI Taxonomy" id="3127016"/>
    <lineage>
        <taxon>Bacteria</taxon>
        <taxon>Bacillati</taxon>
        <taxon>Candidatus Dormiibacterota</taxon>
        <taxon>Candidatus Dormibacteria</taxon>
        <taxon>Candidatus Dormibacterales</taxon>
        <taxon>Candidatus Dormibacteraceae</taxon>
        <taxon>Candidatus Nephthysia</taxon>
    </lineage>
</organism>
<name>A0A934KBG5_9BACT</name>
<dbReference type="InterPro" id="IPR002763">
    <property type="entry name" value="DUF72"/>
</dbReference>
<comment type="caution">
    <text evidence="1">The sequence shown here is derived from an EMBL/GenBank/DDBJ whole genome shotgun (WGS) entry which is preliminary data.</text>
</comment>
<dbReference type="PANTHER" id="PTHR30348:SF4">
    <property type="entry name" value="DUF72 DOMAIN-CONTAINING PROTEIN"/>
    <property type="match status" value="1"/>
</dbReference>
<dbReference type="InterPro" id="IPR036520">
    <property type="entry name" value="UPF0759_sf"/>
</dbReference>
<dbReference type="PANTHER" id="PTHR30348">
    <property type="entry name" value="UNCHARACTERIZED PROTEIN YECE"/>
    <property type="match status" value="1"/>
</dbReference>
<dbReference type="Proteomes" id="UP000612893">
    <property type="component" value="Unassembled WGS sequence"/>
</dbReference>
<sequence length="210" mass="24273">MFYPDRLAAAKMLGYYAERLNGVELNGSFYRTPPPSTLAGWSGQAPHGFRFCFKAHRGLTYSGEAFDREGLARDVGRRLAVLEERLGPVLVQFPPTRAVDPGHLDALLGALQVRAAVEFRDPSWFREDVYRLLRAHHAALVVTDQDKWPAAPRLELSSFGYYRLRRDYEPAELERWRRELRSECQGREELHVYFRHEPQAPAWAMRILES</sequence>
<keyword evidence="2" id="KW-1185">Reference proteome</keyword>
<dbReference type="Pfam" id="PF01904">
    <property type="entry name" value="DUF72"/>
    <property type="match status" value="1"/>
</dbReference>